<evidence type="ECO:0000256" key="6">
    <source>
        <dbReference type="SAM" id="Phobius"/>
    </source>
</evidence>
<feature type="transmembrane region" description="Helical" evidence="6">
    <location>
        <begin position="136"/>
        <end position="155"/>
    </location>
</feature>
<evidence type="ECO:0000256" key="5">
    <source>
        <dbReference type="SAM" id="MobiDB-lite"/>
    </source>
</evidence>
<protein>
    <submittedName>
        <fullName evidence="8">Frag1/DRAM/Sfk1 family protein</fullName>
    </submittedName>
</protein>
<feature type="domain" description="CWH43-like N-terminal" evidence="7">
    <location>
        <begin position="10"/>
        <end position="225"/>
    </location>
</feature>
<feature type="compositionally biased region" description="Basic and acidic residues" evidence="5">
    <location>
        <begin position="249"/>
        <end position="259"/>
    </location>
</feature>
<feature type="transmembrane region" description="Helical" evidence="6">
    <location>
        <begin position="102"/>
        <end position="124"/>
    </location>
</feature>
<feature type="region of interest" description="Disordered" evidence="5">
    <location>
        <begin position="241"/>
        <end position="288"/>
    </location>
</feature>
<keyword evidence="3 6" id="KW-1133">Transmembrane helix</keyword>
<dbReference type="EMBL" id="JAQQWM010000009">
    <property type="protein sequence ID" value="KAK8047575.1"/>
    <property type="molecule type" value="Genomic_DNA"/>
</dbReference>
<feature type="transmembrane region" description="Helical" evidence="6">
    <location>
        <begin position="203"/>
        <end position="224"/>
    </location>
</feature>
<name>A0ABR1TLN3_9PEZI</name>
<dbReference type="InterPro" id="IPR050911">
    <property type="entry name" value="DRAM/TMEM150_Autophagy_Mod"/>
</dbReference>
<organism evidence="8 9">
    <name type="scientific">Apiospora saccharicola</name>
    <dbReference type="NCBI Taxonomy" id="335842"/>
    <lineage>
        <taxon>Eukaryota</taxon>
        <taxon>Fungi</taxon>
        <taxon>Dikarya</taxon>
        <taxon>Ascomycota</taxon>
        <taxon>Pezizomycotina</taxon>
        <taxon>Sordariomycetes</taxon>
        <taxon>Xylariomycetidae</taxon>
        <taxon>Amphisphaeriales</taxon>
        <taxon>Apiosporaceae</taxon>
        <taxon>Apiospora</taxon>
    </lineage>
</organism>
<evidence type="ECO:0000259" key="7">
    <source>
        <dbReference type="Pfam" id="PF10277"/>
    </source>
</evidence>
<dbReference type="Proteomes" id="UP001446871">
    <property type="component" value="Unassembled WGS sequence"/>
</dbReference>
<comment type="caution">
    <text evidence="8">The sequence shown here is derived from an EMBL/GenBank/DDBJ whole genome shotgun (WGS) entry which is preliminary data.</text>
</comment>
<feature type="transmembrane region" description="Helical" evidence="6">
    <location>
        <begin position="64"/>
        <end position="81"/>
    </location>
</feature>
<evidence type="ECO:0000256" key="4">
    <source>
        <dbReference type="ARBA" id="ARBA00023136"/>
    </source>
</evidence>
<feature type="transmembrane region" description="Helical" evidence="6">
    <location>
        <begin position="167"/>
        <end position="191"/>
    </location>
</feature>
<reference evidence="8 9" key="1">
    <citation type="submission" date="2023-01" db="EMBL/GenBank/DDBJ databases">
        <title>Analysis of 21 Apiospora genomes using comparative genomics revels a genus with tremendous synthesis potential of carbohydrate active enzymes and secondary metabolites.</title>
        <authorList>
            <person name="Sorensen T."/>
        </authorList>
    </citation>
    <scope>NUCLEOTIDE SEQUENCE [LARGE SCALE GENOMIC DNA]</scope>
    <source>
        <strain evidence="8 9">CBS 83171</strain>
    </source>
</reference>
<gene>
    <name evidence="8" type="ORF">PG996_015639</name>
</gene>
<evidence type="ECO:0000256" key="3">
    <source>
        <dbReference type="ARBA" id="ARBA00022989"/>
    </source>
</evidence>
<keyword evidence="9" id="KW-1185">Reference proteome</keyword>
<proteinExistence type="predicted"/>
<dbReference type="PANTHER" id="PTHR21324:SF2">
    <property type="entry name" value="EG:22E5.9 PROTEIN"/>
    <property type="match status" value="1"/>
</dbReference>
<evidence type="ECO:0000313" key="9">
    <source>
        <dbReference type="Proteomes" id="UP001446871"/>
    </source>
</evidence>
<sequence>MARYKAHFPYWVLPLISGVMWLATLMGLLIHWVVNTHRVKYSSMQDDQTIAYISDVGAAELKPLFVTGCIITTIFLDLSFLSDRWLRHRGRLVPNVSVTEKVLSGLTIFFAFIGTIGLTCLSGFDTAHYHTLHDIFLLLFIAGYLLSAVFICWEYQRLGIKYREHKVLRVSFWIKLAFILVEFCLAVAFAATNFLKMYNKAAIIEWVIAFVFSFYVFSFFVDLWPARYTANGRGFKTTGMNASSGEMAEAERSNLDHSNGHSPGGGRRLAVHRGQPAAAAQHRSPGSSCQLLIGGTPSRHKPHITTTYNRQNAKRMEEKSIRRIRHGNETRYQIYTLYMGCLDHDTFGMAFRIGMGLHEQHNREIADHI</sequence>
<dbReference type="Pfam" id="PF10277">
    <property type="entry name" value="Frag1"/>
    <property type="match status" value="1"/>
</dbReference>
<comment type="subcellular location">
    <subcellularLocation>
        <location evidence="1">Endomembrane system</location>
        <topology evidence="1">Multi-pass membrane protein</topology>
    </subcellularLocation>
</comment>
<evidence type="ECO:0000256" key="2">
    <source>
        <dbReference type="ARBA" id="ARBA00022692"/>
    </source>
</evidence>
<keyword evidence="4 6" id="KW-0472">Membrane</keyword>
<feature type="transmembrane region" description="Helical" evidence="6">
    <location>
        <begin position="12"/>
        <end position="34"/>
    </location>
</feature>
<evidence type="ECO:0000313" key="8">
    <source>
        <dbReference type="EMBL" id="KAK8047575.1"/>
    </source>
</evidence>
<accession>A0ABR1TLN3</accession>
<evidence type="ECO:0000256" key="1">
    <source>
        <dbReference type="ARBA" id="ARBA00004127"/>
    </source>
</evidence>
<dbReference type="PANTHER" id="PTHR21324">
    <property type="entry name" value="FASTING-INDUCIBLE INTEGRAL MEMBRANE PROTEIN TM6P1-RELATED"/>
    <property type="match status" value="1"/>
</dbReference>
<dbReference type="InterPro" id="IPR019402">
    <property type="entry name" value="CWH43_N"/>
</dbReference>
<keyword evidence="2 6" id="KW-0812">Transmembrane</keyword>